<evidence type="ECO:0000256" key="2">
    <source>
        <dbReference type="ARBA" id="ARBA00004514"/>
    </source>
</evidence>
<dbReference type="Pfam" id="PF14839">
    <property type="entry name" value="DOR"/>
    <property type="match status" value="1"/>
</dbReference>
<dbReference type="GO" id="GO:0031410">
    <property type="term" value="C:cytoplasmic vesicle"/>
    <property type="evidence" value="ECO:0007669"/>
    <property type="project" value="UniProtKB-KW"/>
</dbReference>
<dbReference type="InterPro" id="IPR029431">
    <property type="entry name" value="TP53INP"/>
</dbReference>
<keyword evidence="13" id="KW-1185">Reference proteome</keyword>
<evidence type="ECO:0000313" key="12">
    <source>
        <dbReference type="Ensembl" id="ENSCPVP00000026823.1"/>
    </source>
</evidence>
<keyword evidence="7" id="KW-0804">Transcription</keyword>
<evidence type="ECO:0000256" key="8">
    <source>
        <dbReference type="ARBA" id="ARBA00023242"/>
    </source>
</evidence>
<keyword evidence="8" id="KW-0539">Nucleus</keyword>
<evidence type="ECO:0000256" key="9">
    <source>
        <dbReference type="ARBA" id="ARBA00023329"/>
    </source>
</evidence>
<dbReference type="GO" id="GO:0005776">
    <property type="term" value="C:autophagosome"/>
    <property type="evidence" value="ECO:0007669"/>
    <property type="project" value="UniProtKB-SubCell"/>
</dbReference>
<evidence type="ECO:0000256" key="5">
    <source>
        <dbReference type="ARBA" id="ARBA00023015"/>
    </source>
</evidence>
<feature type="compositionally biased region" description="Basic residues" evidence="11">
    <location>
        <begin position="198"/>
        <end position="209"/>
    </location>
</feature>
<evidence type="ECO:0000313" key="13">
    <source>
        <dbReference type="Proteomes" id="UP000694382"/>
    </source>
</evidence>
<evidence type="ECO:0000256" key="6">
    <source>
        <dbReference type="ARBA" id="ARBA00023159"/>
    </source>
</evidence>
<evidence type="ECO:0000256" key="7">
    <source>
        <dbReference type="ARBA" id="ARBA00023163"/>
    </source>
</evidence>
<keyword evidence="5" id="KW-0805">Transcription regulation</keyword>
<protein>
    <submittedName>
        <fullName evidence="12">Uncharacterized protein</fullName>
    </submittedName>
</protein>
<dbReference type="GO" id="GO:0045893">
    <property type="term" value="P:positive regulation of DNA-templated transcription"/>
    <property type="evidence" value="ECO:0007669"/>
    <property type="project" value="TreeGrafter"/>
</dbReference>
<keyword evidence="4" id="KW-0072">Autophagy</keyword>
<keyword evidence="6" id="KW-0010">Activator</keyword>
<comment type="subcellular location">
    <subcellularLocation>
        <location evidence="2">Cytoplasm</location>
        <location evidence="2">Cytosol</location>
    </subcellularLocation>
    <subcellularLocation>
        <location evidence="1">Cytoplasmic vesicle</location>
        <location evidence="1">Autophagosome</location>
    </subcellularLocation>
    <subcellularLocation>
        <location evidence="10">Nucleus</location>
        <location evidence="10">Nuclear body</location>
    </subcellularLocation>
</comment>
<dbReference type="Ensembl" id="ENSCPVT00000026760.1">
    <property type="protein sequence ID" value="ENSCPVP00000026823.1"/>
    <property type="gene ID" value="ENSCPVG00000017377.1"/>
</dbReference>
<feature type="region of interest" description="Disordered" evidence="11">
    <location>
        <begin position="1"/>
        <end position="87"/>
    </location>
</feature>
<keyword evidence="9" id="KW-0968">Cytoplasmic vesicle</keyword>
<evidence type="ECO:0000256" key="10">
    <source>
        <dbReference type="ARBA" id="ARBA00034306"/>
    </source>
</evidence>
<evidence type="ECO:0000256" key="3">
    <source>
        <dbReference type="ARBA" id="ARBA00022490"/>
    </source>
</evidence>
<reference evidence="12" key="3">
    <citation type="submission" date="2025-09" db="UniProtKB">
        <authorList>
            <consortium name="Ensembl"/>
        </authorList>
    </citation>
    <scope>IDENTIFICATION</scope>
</reference>
<reference evidence="12" key="2">
    <citation type="submission" date="2025-08" db="UniProtKB">
        <authorList>
            <consortium name="Ensembl"/>
        </authorList>
    </citation>
    <scope>IDENTIFICATION</scope>
</reference>
<evidence type="ECO:0000256" key="4">
    <source>
        <dbReference type="ARBA" id="ARBA00023006"/>
    </source>
</evidence>
<dbReference type="Proteomes" id="UP000694382">
    <property type="component" value="Chromosome 20"/>
</dbReference>
<keyword evidence="3" id="KW-0963">Cytoplasm</keyword>
<dbReference type="GO" id="GO:0000045">
    <property type="term" value="P:autophagosome assembly"/>
    <property type="evidence" value="ECO:0007669"/>
    <property type="project" value="TreeGrafter"/>
</dbReference>
<dbReference type="PANTHER" id="PTHR31671">
    <property type="entry name" value="DIABETES AND OBESITY REGULATED, ISOFORM G"/>
    <property type="match status" value="1"/>
</dbReference>
<name>A0A8U8B9C3_GEOPR</name>
<feature type="region of interest" description="Disordered" evidence="11">
    <location>
        <begin position="193"/>
        <end position="214"/>
    </location>
</feature>
<proteinExistence type="predicted"/>
<dbReference type="GO" id="GO:0016604">
    <property type="term" value="C:nuclear body"/>
    <property type="evidence" value="ECO:0007669"/>
    <property type="project" value="UniProtKB-SubCell"/>
</dbReference>
<dbReference type="AlphaFoldDB" id="A0A8U8B9C3"/>
<feature type="compositionally biased region" description="Low complexity" evidence="11">
    <location>
        <begin position="1"/>
        <end position="17"/>
    </location>
</feature>
<reference evidence="12" key="1">
    <citation type="submission" date="2020-02" db="EMBL/GenBank/DDBJ databases">
        <authorList>
            <person name="Enbody D E."/>
            <person name="Pettersson E M."/>
        </authorList>
    </citation>
    <scope>NUCLEOTIDE SEQUENCE [LARGE SCALE GENOMIC DNA]</scope>
</reference>
<feature type="compositionally biased region" description="Pro residues" evidence="11">
    <location>
        <begin position="65"/>
        <end position="82"/>
    </location>
</feature>
<dbReference type="GO" id="GO:0005829">
    <property type="term" value="C:cytosol"/>
    <property type="evidence" value="ECO:0007669"/>
    <property type="project" value="UniProtKB-SubCell"/>
</dbReference>
<sequence length="226" mass="24652">MFQRLTSLFFSDSSTSEGLEEPKPFVEEEEEEDGWLIIDLAGSRARPGPVRRPPAGGTGRSARPRPTPPGPPPPPAASPAPAGPCLMDESWFVTPPPCFTAEEPGPDGVGSSPMEDLLIEHPSMSVYVTSTLELCPPPRAALPCPAAPRENLEHAHRGRALPVKAAALDKAGQAQRAQRARQLAERHRLAQKALQRQNRARQRPPRRAKQLPGAFVHQPCQRHCNY</sequence>
<dbReference type="PANTHER" id="PTHR31671:SF2">
    <property type="entry name" value="TUMOR PROTEIN P53-INDUCIBLE NUCLEAR PROTEIN 2"/>
    <property type="match status" value="1"/>
</dbReference>
<evidence type="ECO:0000256" key="11">
    <source>
        <dbReference type="SAM" id="MobiDB-lite"/>
    </source>
</evidence>
<organism evidence="12 13">
    <name type="scientific">Geospiza parvula</name>
    <name type="common">Small tree-finch</name>
    <name type="synonym">Camarhynchus parvulus</name>
    <dbReference type="NCBI Taxonomy" id="87175"/>
    <lineage>
        <taxon>Eukaryota</taxon>
        <taxon>Metazoa</taxon>
        <taxon>Chordata</taxon>
        <taxon>Craniata</taxon>
        <taxon>Vertebrata</taxon>
        <taxon>Euteleostomi</taxon>
        <taxon>Archelosauria</taxon>
        <taxon>Archosauria</taxon>
        <taxon>Dinosauria</taxon>
        <taxon>Saurischia</taxon>
        <taxon>Theropoda</taxon>
        <taxon>Coelurosauria</taxon>
        <taxon>Aves</taxon>
        <taxon>Neognathae</taxon>
        <taxon>Neoaves</taxon>
        <taxon>Telluraves</taxon>
        <taxon>Australaves</taxon>
        <taxon>Passeriformes</taxon>
        <taxon>Thraupidae</taxon>
        <taxon>Camarhynchus</taxon>
    </lineage>
</organism>
<accession>A0A8U8B9C3</accession>
<evidence type="ECO:0000256" key="1">
    <source>
        <dbReference type="ARBA" id="ARBA00004419"/>
    </source>
</evidence>